<dbReference type="RefSeq" id="WP_035538569.1">
    <property type="nucleotide sequence ID" value="NZ_ARYL01000015.1"/>
</dbReference>
<comment type="caution">
    <text evidence="2">The sequence shown here is derived from an EMBL/GenBank/DDBJ whole genome shotgun (WGS) entry which is preliminary data.</text>
</comment>
<keyword evidence="3" id="KW-1185">Reference proteome</keyword>
<protein>
    <recommendedName>
        <fullName evidence="4">Transmembrane protein</fullName>
    </recommendedName>
</protein>
<evidence type="ECO:0008006" key="4">
    <source>
        <dbReference type="Google" id="ProtNLM"/>
    </source>
</evidence>
<evidence type="ECO:0000313" key="2">
    <source>
        <dbReference type="EMBL" id="KDA02362.1"/>
    </source>
</evidence>
<dbReference type="PATRIC" id="fig|1280953.3.peg.2299"/>
<keyword evidence="1" id="KW-1133">Transmembrane helix</keyword>
<feature type="transmembrane region" description="Helical" evidence="1">
    <location>
        <begin position="110"/>
        <end position="126"/>
    </location>
</feature>
<feature type="transmembrane region" description="Helical" evidence="1">
    <location>
        <begin position="41"/>
        <end position="64"/>
    </location>
</feature>
<accession>A0A059G6A7</accession>
<keyword evidence="1" id="KW-0812">Transmembrane</keyword>
<sequence>MATLGFRTANKRYKRLFWPMMALYVALILAAKWLVDEDTTPLWIRAGFAVATTAPLVAAIWAILRQARETDEYTRARQMRALAEAGAIVACGTFLVGFLQIFAVIGTIEVFWFGPAYFIAFGLSYYRNCMGPTV</sequence>
<feature type="transmembrane region" description="Helical" evidence="1">
    <location>
        <begin position="85"/>
        <end position="104"/>
    </location>
</feature>
<proteinExistence type="predicted"/>
<keyword evidence="1" id="KW-0472">Membrane</keyword>
<dbReference type="STRING" id="1280953.HOC_11398"/>
<organism evidence="2 3">
    <name type="scientific">Hyphomonas oceanitis SCH89</name>
    <dbReference type="NCBI Taxonomy" id="1280953"/>
    <lineage>
        <taxon>Bacteria</taxon>
        <taxon>Pseudomonadati</taxon>
        <taxon>Pseudomonadota</taxon>
        <taxon>Alphaproteobacteria</taxon>
        <taxon>Hyphomonadales</taxon>
        <taxon>Hyphomonadaceae</taxon>
        <taxon>Hyphomonas</taxon>
    </lineage>
</organism>
<dbReference type="AlphaFoldDB" id="A0A059G6A7"/>
<evidence type="ECO:0000313" key="3">
    <source>
        <dbReference type="Proteomes" id="UP000024942"/>
    </source>
</evidence>
<dbReference type="eggNOG" id="ENOG5032XVS">
    <property type="taxonomic scope" value="Bacteria"/>
</dbReference>
<dbReference type="OrthoDB" id="7629687at2"/>
<dbReference type="Proteomes" id="UP000024942">
    <property type="component" value="Unassembled WGS sequence"/>
</dbReference>
<evidence type="ECO:0000256" key="1">
    <source>
        <dbReference type="SAM" id="Phobius"/>
    </source>
</evidence>
<name>A0A059G6A7_9PROT</name>
<feature type="transmembrane region" description="Helical" evidence="1">
    <location>
        <begin position="16"/>
        <end position="35"/>
    </location>
</feature>
<reference evidence="2 3" key="1">
    <citation type="journal article" date="2014" name="Antonie Van Leeuwenhoek">
        <title>Hyphomonas beringensis sp. nov. and Hyphomonas chukchiensis sp. nov., isolated from surface seawater of the Bering Sea and Chukchi Sea.</title>
        <authorList>
            <person name="Li C."/>
            <person name="Lai Q."/>
            <person name="Li G."/>
            <person name="Dong C."/>
            <person name="Wang J."/>
            <person name="Liao Y."/>
            <person name="Shao Z."/>
        </authorList>
    </citation>
    <scope>NUCLEOTIDE SEQUENCE [LARGE SCALE GENOMIC DNA]</scope>
    <source>
        <strain evidence="2 3">SCH89</strain>
    </source>
</reference>
<dbReference type="EMBL" id="ARYL01000015">
    <property type="protein sequence ID" value="KDA02362.1"/>
    <property type="molecule type" value="Genomic_DNA"/>
</dbReference>
<gene>
    <name evidence="2" type="ORF">HOC_11398</name>
</gene>